<dbReference type="Proteomes" id="UP000018189">
    <property type="component" value="Unassembled WGS sequence"/>
</dbReference>
<feature type="transmembrane region" description="Helical" evidence="1">
    <location>
        <begin position="31"/>
        <end position="50"/>
    </location>
</feature>
<keyword evidence="1" id="KW-0472">Membrane</keyword>
<feature type="transmembrane region" description="Helical" evidence="1">
    <location>
        <begin position="6"/>
        <end position="22"/>
    </location>
</feature>
<gene>
    <name evidence="2" type="ORF">BN522_00547</name>
</gene>
<comment type="caution">
    <text evidence="2">The sequence shown here is derived from an EMBL/GenBank/DDBJ whole genome shotgun (WGS) entry which is preliminary data.</text>
</comment>
<name>R7PU62_METSM</name>
<keyword evidence="1" id="KW-1133">Transmembrane helix</keyword>
<evidence type="ECO:0000313" key="2">
    <source>
        <dbReference type="EMBL" id="CDF28664.1"/>
    </source>
</evidence>
<dbReference type="AlphaFoldDB" id="R7PU62"/>
<proteinExistence type="predicted"/>
<accession>R7PU62</accession>
<evidence type="ECO:0000256" key="1">
    <source>
        <dbReference type="SAM" id="Phobius"/>
    </source>
</evidence>
<evidence type="ECO:0000313" key="3">
    <source>
        <dbReference type="Proteomes" id="UP000018189"/>
    </source>
</evidence>
<reference evidence="2" key="1">
    <citation type="submission" date="2012-11" db="EMBL/GenBank/DDBJ databases">
        <title>Dependencies among metagenomic species, viruses, plasmids and units of genetic variation.</title>
        <authorList>
            <person name="Nielsen H.B."/>
            <person name="Almeida M."/>
            <person name="Juncker A.S."/>
            <person name="Rasmussen S."/>
            <person name="Li J."/>
            <person name="Sunagawa S."/>
            <person name="Plichta D."/>
            <person name="Gautier L."/>
            <person name="Le Chatelier E."/>
            <person name="Peletier E."/>
            <person name="Bonde I."/>
            <person name="Nielsen T."/>
            <person name="Manichanh C."/>
            <person name="Arumugam M."/>
            <person name="Batto J."/>
            <person name="Santos M.B.Q.D."/>
            <person name="Blom N."/>
            <person name="Borruel N."/>
            <person name="Burgdorf K.S."/>
            <person name="Boumezbeur F."/>
            <person name="Casellas F."/>
            <person name="Dore J."/>
            <person name="Guarner F."/>
            <person name="Hansen T."/>
            <person name="Hildebrand F."/>
            <person name="Kaas R.S."/>
            <person name="Kennedy S."/>
            <person name="Kristiansen K."/>
            <person name="Kultima J.R."/>
            <person name="Leonard P."/>
            <person name="Levenez F."/>
            <person name="Lund O."/>
            <person name="Moumen B."/>
            <person name="Le Paslier D."/>
            <person name="Pons N."/>
            <person name="Pedersen O."/>
            <person name="Prifti E."/>
            <person name="Qin J."/>
            <person name="Raes J."/>
            <person name="Tap J."/>
            <person name="Tims S."/>
            <person name="Ussery D.W."/>
            <person name="Yamada T."/>
            <person name="MetaHit consortium"/>
            <person name="Renault P."/>
            <person name="Sicheritz-Ponten T."/>
            <person name="Bork P."/>
            <person name="Wang J."/>
            <person name="Brunak S."/>
            <person name="Ehrlich S.D."/>
        </authorList>
    </citation>
    <scope>NUCLEOTIDE SEQUENCE [LARGE SCALE GENOMIC DNA]</scope>
</reference>
<sequence length="52" mass="6033">MFKLIIGIIYIITIILYCAILVKKKIKDTSTYINLGILIAVFIFLVYKGYLF</sequence>
<organism evidence="2 3">
    <name type="scientific">Methanobrevibacter smithii CAG:186</name>
    <dbReference type="NCBI Taxonomy" id="1263088"/>
    <lineage>
        <taxon>Archaea</taxon>
        <taxon>Methanobacteriati</taxon>
        <taxon>Methanobacteriota</taxon>
        <taxon>Methanomada group</taxon>
        <taxon>Methanobacteria</taxon>
        <taxon>Methanobacteriales</taxon>
        <taxon>Methanobacteriaceae</taxon>
        <taxon>Methanobrevibacter</taxon>
    </lineage>
</organism>
<dbReference type="EMBL" id="CBKP010000019">
    <property type="protein sequence ID" value="CDF28664.1"/>
    <property type="molecule type" value="Genomic_DNA"/>
</dbReference>
<keyword evidence="1" id="KW-0812">Transmembrane</keyword>
<protein>
    <submittedName>
        <fullName evidence="2">Uncharacterized protein</fullName>
    </submittedName>
</protein>